<feature type="transmembrane region" description="Helical" evidence="1">
    <location>
        <begin position="24"/>
        <end position="45"/>
    </location>
</feature>
<feature type="transmembrane region" description="Helical" evidence="1">
    <location>
        <begin position="57"/>
        <end position="79"/>
    </location>
</feature>
<dbReference type="Proteomes" id="UP000256486">
    <property type="component" value="Unassembled WGS sequence"/>
</dbReference>
<evidence type="ECO:0000313" key="2">
    <source>
        <dbReference type="EMBL" id="RFA08793.1"/>
    </source>
</evidence>
<dbReference type="EMBL" id="NBWZ01000001">
    <property type="protein sequence ID" value="RFA08793.1"/>
    <property type="molecule type" value="Genomic_DNA"/>
</dbReference>
<protein>
    <recommendedName>
        <fullName evidence="4">MmpS family membrane protein</fullName>
    </recommendedName>
</protein>
<dbReference type="InterPro" id="IPR038468">
    <property type="entry name" value="MmpS_C"/>
</dbReference>
<evidence type="ECO:0000313" key="3">
    <source>
        <dbReference type="Proteomes" id="UP000256486"/>
    </source>
</evidence>
<comment type="caution">
    <text evidence="2">The sequence shown here is derived from an EMBL/GenBank/DDBJ whole genome shotgun (WGS) entry which is preliminary data.</text>
</comment>
<reference evidence="2 3" key="1">
    <citation type="submission" date="2017-04" db="EMBL/GenBank/DDBJ databases">
        <title>Comparative genome analysis of Subtercola boreus.</title>
        <authorList>
            <person name="Cho Y.-J."/>
            <person name="Cho A."/>
            <person name="Kim O.-S."/>
            <person name="Lee J.-I."/>
        </authorList>
    </citation>
    <scope>NUCLEOTIDE SEQUENCE [LARGE SCALE GENOMIC DNA]</scope>
    <source>
        <strain evidence="2 3">K300</strain>
    </source>
</reference>
<keyword evidence="1" id="KW-1133">Transmembrane helix</keyword>
<sequence length="197" mass="19931">MIAVVFAGIAVGVALLLGRGFDLVLIGLIAAFLVLGGLGFALRFLPSTLPLVPTARSALGFLALATLAVLVSLYVYPLFANGTGPGRGFAPAGPSVSLTRQATVVYSLTGSAGARVSAASPLPSGDSAPETVDQLPWEKSVQLTVDRTTPGTFTLVAIGLPAGDDAQLACTITLDGTVVAHEESTGEFRSVFCSGTP</sequence>
<evidence type="ECO:0008006" key="4">
    <source>
        <dbReference type="Google" id="ProtNLM"/>
    </source>
</evidence>
<dbReference type="Gene3D" id="2.60.40.2880">
    <property type="entry name" value="MmpS1-5, C-terminal soluble domain"/>
    <property type="match status" value="1"/>
</dbReference>
<accession>A0A3E0VGX2</accession>
<gene>
    <name evidence="2" type="ORF">B7R54_05790</name>
</gene>
<keyword evidence="1" id="KW-0812">Transmembrane</keyword>
<organism evidence="2 3">
    <name type="scientific">Subtercola boreus</name>
    <dbReference type="NCBI Taxonomy" id="120213"/>
    <lineage>
        <taxon>Bacteria</taxon>
        <taxon>Bacillati</taxon>
        <taxon>Actinomycetota</taxon>
        <taxon>Actinomycetes</taxon>
        <taxon>Micrococcales</taxon>
        <taxon>Microbacteriaceae</taxon>
        <taxon>Subtercola</taxon>
    </lineage>
</organism>
<keyword evidence="1" id="KW-0472">Membrane</keyword>
<name>A0A3E0VGX2_9MICO</name>
<proteinExistence type="predicted"/>
<keyword evidence="3" id="KW-1185">Reference proteome</keyword>
<evidence type="ECO:0000256" key="1">
    <source>
        <dbReference type="SAM" id="Phobius"/>
    </source>
</evidence>
<dbReference type="AlphaFoldDB" id="A0A3E0VGX2"/>